<comment type="caution">
    <text evidence="3">The sequence shown here is derived from an EMBL/GenBank/DDBJ whole genome shotgun (WGS) entry which is preliminary data.</text>
</comment>
<evidence type="ECO:0000313" key="3">
    <source>
        <dbReference type="EMBL" id="NUT79866.1"/>
    </source>
</evidence>
<keyword evidence="3" id="KW-0548">Nucleotidyltransferase</keyword>
<keyword evidence="3" id="KW-0695">RNA-directed DNA polymerase</keyword>
<organism evidence="3 4">
    <name type="scientific">Pseudomonas brassicacearum</name>
    <dbReference type="NCBI Taxonomy" id="930166"/>
    <lineage>
        <taxon>Bacteria</taxon>
        <taxon>Pseudomonadati</taxon>
        <taxon>Pseudomonadota</taxon>
        <taxon>Gammaproteobacteria</taxon>
        <taxon>Pseudomonadales</taxon>
        <taxon>Pseudomonadaceae</taxon>
        <taxon>Pseudomonas</taxon>
    </lineage>
</organism>
<dbReference type="AlphaFoldDB" id="A0AAJ3FSJ4"/>
<evidence type="ECO:0000313" key="4">
    <source>
        <dbReference type="Proteomes" id="UP000562723"/>
    </source>
</evidence>
<feature type="domain" description="Reverse transcriptase" evidence="2">
    <location>
        <begin position="111"/>
        <end position="270"/>
    </location>
</feature>
<protein>
    <submittedName>
        <fullName evidence="3">RNA-directed DNA polymerase</fullName>
    </submittedName>
</protein>
<evidence type="ECO:0000256" key="1">
    <source>
        <dbReference type="SAM" id="MobiDB-lite"/>
    </source>
</evidence>
<dbReference type="GO" id="GO:0003964">
    <property type="term" value="F:RNA-directed DNA polymerase activity"/>
    <property type="evidence" value="ECO:0007669"/>
    <property type="project" value="UniProtKB-KW"/>
</dbReference>
<dbReference type="CDD" id="cd01646">
    <property type="entry name" value="RT_Bac_retron_I"/>
    <property type="match status" value="1"/>
</dbReference>
<evidence type="ECO:0000259" key="2">
    <source>
        <dbReference type="Pfam" id="PF00078"/>
    </source>
</evidence>
<dbReference type="Proteomes" id="UP000562723">
    <property type="component" value="Unassembled WGS sequence"/>
</dbReference>
<keyword evidence="3" id="KW-0808">Transferase</keyword>
<name>A0AAJ3FSJ4_9PSED</name>
<dbReference type="EMBL" id="JABFMS010000003">
    <property type="protein sequence ID" value="NUT79866.1"/>
    <property type="molecule type" value="Genomic_DNA"/>
</dbReference>
<dbReference type="RefSeq" id="WP_175359778.1">
    <property type="nucleotide sequence ID" value="NZ_JABFMS010000003.1"/>
</dbReference>
<accession>A0AAJ3FSJ4</accession>
<reference evidence="3 4" key="1">
    <citation type="journal article" date="2020" name="Front. Plant Sci.">
        <title>Isolation of Rhizosphere Bacteria That Improve Quality and Water Stress Tolerance in Greenhouse Ornamentals.</title>
        <authorList>
            <person name="Nordstedt N.P."/>
            <person name="Jones M.L."/>
        </authorList>
    </citation>
    <scope>NUCLEOTIDE SEQUENCE [LARGE SCALE GENOMIC DNA]</scope>
    <source>
        <strain evidence="3 4">C2F7</strain>
    </source>
</reference>
<dbReference type="InterPro" id="IPR000477">
    <property type="entry name" value="RT_dom"/>
</dbReference>
<feature type="region of interest" description="Disordered" evidence="1">
    <location>
        <begin position="540"/>
        <end position="574"/>
    </location>
</feature>
<dbReference type="Pfam" id="PF00078">
    <property type="entry name" value="RVT_1"/>
    <property type="match status" value="1"/>
</dbReference>
<feature type="compositionally biased region" description="Acidic residues" evidence="1">
    <location>
        <begin position="540"/>
        <end position="549"/>
    </location>
</feature>
<sequence length="574" mass="64796">MQLQDLLSKGYFPIQLPVGFSTKQMAENIGALQRSWDEALERRKPVVSQAERFSVARSSYSRRATSIPNPVNFYGLAKEICQYWPQIQEHFRKSEISRSIPGAEGSLRAIELTKFTDLYEERVCRSAGARYALVTDISSYFPTIYTHTIPWALHSKAEAKANRAKSPEFFGNILDHRCMGTQDGQTIGLPIGPDTSHIIAEMIGVAIDDAIRIALGGWPKGFRYVDDFTFFFNTREEAERALAVIIKCVSTFELQINASKTKIVEVRELVQESWKYSLKKLKVSARRRQQKDDIHHYFEVLFSLETRFKDESLVKYGLKQLSSTIIKKSNWPIAEAYLLKCGYGFPNTLQVITQILATYHRHEYQLNMEALGDFCRNLLGSASAANHHSETAWLLWLCKEVGIHLEPALIQQVLQMESSICSLIALDLNQSGLVDGEIDLSDLRTLATAQALLGNNWLLAYEGGRRHWLSNENAEFIRQDACFAALLDANVGFYNDGAQLPPIFQLKQSAPADIDFDSDDEIGNDFDFDDMDEEYFDSTDQIDDEDEVEAGAAGRPGIPPGQLVAEDNDLDEAW</sequence>
<gene>
    <name evidence="3" type="ORF">HNO85_02800</name>
</gene>
<proteinExistence type="predicted"/>